<reference evidence="1 2" key="1">
    <citation type="submission" date="2018-03" db="EMBL/GenBank/DDBJ databases">
        <title>Genomic Encyclopedia of Archaeal and Bacterial Type Strains, Phase II (KMG-II): from individual species to whole genera.</title>
        <authorList>
            <person name="Goeker M."/>
        </authorList>
    </citation>
    <scope>NUCLEOTIDE SEQUENCE [LARGE SCALE GENOMIC DNA]</scope>
    <source>
        <strain evidence="1 2">DSM 13175</strain>
    </source>
</reference>
<dbReference type="Proteomes" id="UP000238205">
    <property type="component" value="Unassembled WGS sequence"/>
</dbReference>
<organism evidence="1 2">
    <name type="scientific">Alkalibacterium olivapovliticus</name>
    <dbReference type="NCBI Taxonomy" id="99907"/>
    <lineage>
        <taxon>Bacteria</taxon>
        <taxon>Bacillati</taxon>
        <taxon>Bacillota</taxon>
        <taxon>Bacilli</taxon>
        <taxon>Lactobacillales</taxon>
        <taxon>Carnobacteriaceae</taxon>
        <taxon>Alkalibacterium</taxon>
    </lineage>
</organism>
<evidence type="ECO:0000313" key="2">
    <source>
        <dbReference type="Proteomes" id="UP000238205"/>
    </source>
</evidence>
<dbReference type="Gene3D" id="3.40.50.1820">
    <property type="entry name" value="alpha/beta hydrolase"/>
    <property type="match status" value="1"/>
</dbReference>
<gene>
    <name evidence="1" type="ORF">CLV38_12517</name>
</gene>
<dbReference type="GO" id="GO:0016787">
    <property type="term" value="F:hydrolase activity"/>
    <property type="evidence" value="ECO:0007669"/>
    <property type="project" value="InterPro"/>
</dbReference>
<evidence type="ECO:0008006" key="3">
    <source>
        <dbReference type="Google" id="ProtNLM"/>
    </source>
</evidence>
<dbReference type="InterPro" id="IPR029058">
    <property type="entry name" value="AB_hydrolase_fold"/>
</dbReference>
<comment type="caution">
    <text evidence="1">The sequence shown here is derived from an EMBL/GenBank/DDBJ whole genome shotgun (WGS) entry which is preliminary data.</text>
</comment>
<dbReference type="AlphaFoldDB" id="A0A2T0W107"/>
<dbReference type="PANTHER" id="PTHR15394:SF3">
    <property type="entry name" value="SERINE HYDROLASE RBBP9"/>
    <property type="match status" value="1"/>
</dbReference>
<dbReference type="OrthoDB" id="9804993at2"/>
<dbReference type="RefSeq" id="WP_106195381.1">
    <property type="nucleotide sequence ID" value="NZ_PVTO01000025.1"/>
</dbReference>
<dbReference type="SUPFAM" id="SSF53474">
    <property type="entry name" value="alpha/beta-Hydrolases"/>
    <property type="match status" value="1"/>
</dbReference>
<dbReference type="InterPro" id="IPR010662">
    <property type="entry name" value="RBBP9/YdeN"/>
</dbReference>
<dbReference type="EMBL" id="PVTO01000025">
    <property type="protein sequence ID" value="PRY78646.1"/>
    <property type="molecule type" value="Genomic_DNA"/>
</dbReference>
<accession>A0A2T0W107</accession>
<dbReference type="Pfam" id="PF06821">
    <property type="entry name" value="Ser_hydrolase"/>
    <property type="match status" value="1"/>
</dbReference>
<sequence length="183" mass="21138">MTTTVLFIHSAGPQDKQQGSTQLIAYLKERLKADYRIIAPEMPDPENPKYADWKKTLGEALNERDGEVILVGHSLGGSAVLKFFSEEERKVSIKGMFLISSPYWGLDEEWQLKDFILKNDFERNLADIPQLYFYHSIQEEIVPFSHHKAYAEKLPQATLRQLEGDRHLFYEGLPELVKDINNL</sequence>
<dbReference type="PANTHER" id="PTHR15394">
    <property type="entry name" value="SERINE HYDROLASE RBBP9"/>
    <property type="match status" value="1"/>
</dbReference>
<proteinExistence type="predicted"/>
<evidence type="ECO:0000313" key="1">
    <source>
        <dbReference type="EMBL" id="PRY78646.1"/>
    </source>
</evidence>
<protein>
    <recommendedName>
        <fullName evidence="3">Serine hydrolase</fullName>
    </recommendedName>
</protein>
<name>A0A2T0W107_9LACT</name>
<keyword evidence="2" id="KW-1185">Reference proteome</keyword>